<dbReference type="SUPFAM" id="SSF51971">
    <property type="entry name" value="Nucleotide-binding domain"/>
    <property type="match status" value="1"/>
</dbReference>
<dbReference type="PRINTS" id="PR00419">
    <property type="entry name" value="ADXRDTASE"/>
</dbReference>
<dbReference type="Proteomes" id="UP000230233">
    <property type="component" value="Chromosome IV"/>
</dbReference>
<sequence>MAKHDKLILKMFAKVLMRRIGNIQFTYKTRKLSSKPRLAIVGSGPAGMFACNGLLRKSNFLVDVFEYSPVPFGLVRYGVAPDHQEVIIKTFEYD</sequence>
<name>A0A2G5U692_9PELO</name>
<evidence type="ECO:0008006" key="3">
    <source>
        <dbReference type="Google" id="ProtNLM"/>
    </source>
</evidence>
<protein>
    <recommendedName>
        <fullName evidence="3">FAD/NAD(P)-binding domain-containing protein</fullName>
    </recommendedName>
</protein>
<comment type="caution">
    <text evidence="1">The sequence shown here is derived from an EMBL/GenBank/DDBJ whole genome shotgun (WGS) entry which is preliminary data.</text>
</comment>
<keyword evidence="2" id="KW-1185">Reference proteome</keyword>
<evidence type="ECO:0000313" key="1">
    <source>
        <dbReference type="EMBL" id="PIC35065.1"/>
    </source>
</evidence>
<dbReference type="Pfam" id="PF13450">
    <property type="entry name" value="NAD_binding_8"/>
    <property type="match status" value="1"/>
</dbReference>
<evidence type="ECO:0000313" key="2">
    <source>
        <dbReference type="Proteomes" id="UP000230233"/>
    </source>
</evidence>
<dbReference type="Gene3D" id="3.40.50.720">
    <property type="entry name" value="NAD(P)-binding Rossmann-like Domain"/>
    <property type="match status" value="1"/>
</dbReference>
<gene>
    <name evidence="1" type="primary">Cni-Y62E10A.6</name>
    <name evidence="1" type="synonym">Cnig_chr_IV.g14536</name>
    <name evidence="1" type="ORF">B9Z55_014536</name>
</gene>
<dbReference type="EMBL" id="PDUG01000004">
    <property type="protein sequence ID" value="PIC35065.1"/>
    <property type="molecule type" value="Genomic_DNA"/>
</dbReference>
<dbReference type="AlphaFoldDB" id="A0A2G5U692"/>
<organism evidence="1 2">
    <name type="scientific">Caenorhabditis nigoni</name>
    <dbReference type="NCBI Taxonomy" id="1611254"/>
    <lineage>
        <taxon>Eukaryota</taxon>
        <taxon>Metazoa</taxon>
        <taxon>Ecdysozoa</taxon>
        <taxon>Nematoda</taxon>
        <taxon>Chromadorea</taxon>
        <taxon>Rhabditida</taxon>
        <taxon>Rhabditina</taxon>
        <taxon>Rhabditomorpha</taxon>
        <taxon>Rhabditoidea</taxon>
        <taxon>Rhabditidae</taxon>
        <taxon>Peloderinae</taxon>
        <taxon>Caenorhabditis</taxon>
    </lineage>
</organism>
<dbReference type="Gene3D" id="3.50.50.60">
    <property type="entry name" value="FAD/NAD(P)-binding domain"/>
    <property type="match status" value="1"/>
</dbReference>
<proteinExistence type="predicted"/>
<reference evidence="2" key="1">
    <citation type="submission" date="2017-10" db="EMBL/GenBank/DDBJ databases">
        <title>Rapid genome shrinkage in a self-fertile nematode reveals novel sperm competition proteins.</title>
        <authorList>
            <person name="Yin D."/>
            <person name="Schwarz E.M."/>
            <person name="Thomas C.G."/>
            <person name="Felde R.L."/>
            <person name="Korf I.F."/>
            <person name="Cutter A.D."/>
            <person name="Schartner C.M."/>
            <person name="Ralston E.J."/>
            <person name="Meyer B.J."/>
            <person name="Haag E.S."/>
        </authorList>
    </citation>
    <scope>NUCLEOTIDE SEQUENCE [LARGE SCALE GENOMIC DNA]</scope>
    <source>
        <strain evidence="2">JU1422</strain>
    </source>
</reference>
<accession>A0A2G5U692</accession>
<dbReference type="OrthoDB" id="333024at2759"/>
<dbReference type="InterPro" id="IPR036188">
    <property type="entry name" value="FAD/NAD-bd_sf"/>
</dbReference>